<protein>
    <recommendedName>
        <fullName evidence="3">Phthiocerol/phthiodiolone dimycocerosyl transferase C-terminal domain-containing protein</fullName>
    </recommendedName>
</protein>
<proteinExistence type="predicted"/>
<gene>
    <name evidence="4" type="ORF">FRX48_06698</name>
</gene>
<dbReference type="OrthoDB" id="2548233at2759"/>
<dbReference type="PANTHER" id="PTHR42034:SF1">
    <property type="entry name" value="CONDENSATION DOMAIN-CONTAINING PROTEIN"/>
    <property type="match status" value="1"/>
</dbReference>
<dbReference type="EMBL" id="VXIT01000011">
    <property type="protein sequence ID" value="KAA6409145.1"/>
    <property type="molecule type" value="Genomic_DNA"/>
</dbReference>
<feature type="domain" description="Phthiocerol/phthiodiolone dimycocerosyl transferase C-terminal" evidence="3">
    <location>
        <begin position="228"/>
        <end position="332"/>
    </location>
</feature>
<organism evidence="4 5">
    <name type="scientific">Lasallia pustulata</name>
    <dbReference type="NCBI Taxonomy" id="136370"/>
    <lineage>
        <taxon>Eukaryota</taxon>
        <taxon>Fungi</taxon>
        <taxon>Dikarya</taxon>
        <taxon>Ascomycota</taxon>
        <taxon>Pezizomycotina</taxon>
        <taxon>Lecanoromycetes</taxon>
        <taxon>OSLEUM clade</taxon>
        <taxon>Umbilicariomycetidae</taxon>
        <taxon>Umbilicariales</taxon>
        <taxon>Umbilicariaceae</taxon>
        <taxon>Lasallia</taxon>
    </lineage>
</organism>
<evidence type="ECO:0000256" key="1">
    <source>
        <dbReference type="ARBA" id="ARBA00022679"/>
    </source>
</evidence>
<evidence type="ECO:0000313" key="5">
    <source>
        <dbReference type="Proteomes" id="UP000324767"/>
    </source>
</evidence>
<dbReference type="InterPro" id="IPR031641">
    <property type="entry name" value="PapA_C"/>
</dbReference>
<dbReference type="Proteomes" id="UP000324767">
    <property type="component" value="Unassembled WGS sequence"/>
</dbReference>
<evidence type="ECO:0000259" key="3">
    <source>
        <dbReference type="Pfam" id="PF16911"/>
    </source>
</evidence>
<evidence type="ECO:0000256" key="2">
    <source>
        <dbReference type="ARBA" id="ARBA00023315"/>
    </source>
</evidence>
<name>A0A5M8PJI2_9LECA</name>
<dbReference type="Gene3D" id="3.30.559.10">
    <property type="entry name" value="Chloramphenicol acetyltransferase-like domain"/>
    <property type="match status" value="1"/>
</dbReference>
<dbReference type="InterPro" id="IPR023213">
    <property type="entry name" value="CAT-like_dom_sf"/>
</dbReference>
<dbReference type="PANTHER" id="PTHR42034">
    <property type="entry name" value="CHROMOSOME 7, WHOLE GENOME SHOTGUN SEQUENCE-RELATED"/>
    <property type="match status" value="1"/>
</dbReference>
<accession>A0A5M8PJI2</accession>
<sequence length="452" mass="50760">MGWTESIPGVFRKGFGGAEEIYYKMSTAFGHVEREHWGIHCVCCFRPGPSFPKCDTISALREAWKALMMEFPGLSVIPDGLTKVFVVPDEQAANNWVDQTFFVEHVENADTVIANSKLRDLPSLYYFPSSSEIAFLNQHWRTDAIGTCMLLDRFFSILIQPQNLDSPLKRPELGKISPSLENAAGSPENGTPELKEFAQAYIDNFHKKALNIGSLLYKGDPATLPASTSHQEVSLTKSSTSALIAACKSRNISVSAAIHTALAHTVFSFAPPEDEPFDYTTVVAVNMRAYLQPPYNTKTHACQTYVASITPTVQRNSNFPEAAVALTQEYKSWHSDKFMQSLRWIYKYHADKLFARHPVGVPPPKPPSGVTLSSLGIIEQYLTRDYGNAVYIDRFRFGVSMMTRQMLLYAWTFREQLTLSVSYNTAYYDISMAQEILSRIKTILEIELGLKL</sequence>
<dbReference type="Pfam" id="PF16911">
    <property type="entry name" value="PapA_C"/>
    <property type="match status" value="1"/>
</dbReference>
<dbReference type="Gene3D" id="3.30.559.30">
    <property type="entry name" value="Nonribosomal peptide synthetase, condensation domain"/>
    <property type="match status" value="1"/>
</dbReference>
<reference evidence="4 5" key="1">
    <citation type="submission" date="2019-09" db="EMBL/GenBank/DDBJ databases">
        <title>The hologenome of the rock-dwelling lichen Lasallia pustulata.</title>
        <authorList>
            <person name="Greshake Tzovaras B."/>
            <person name="Segers F."/>
            <person name="Bicker A."/>
            <person name="Dal Grande F."/>
            <person name="Otte J."/>
            <person name="Hankeln T."/>
            <person name="Schmitt I."/>
            <person name="Ebersberger I."/>
        </authorList>
    </citation>
    <scope>NUCLEOTIDE SEQUENCE [LARGE SCALE GENOMIC DNA]</scope>
    <source>
        <strain evidence="4">A1-1</strain>
    </source>
</reference>
<comment type="caution">
    <text evidence="4">The sequence shown here is derived from an EMBL/GenBank/DDBJ whole genome shotgun (WGS) entry which is preliminary data.</text>
</comment>
<dbReference type="SUPFAM" id="SSF52777">
    <property type="entry name" value="CoA-dependent acyltransferases"/>
    <property type="match status" value="1"/>
</dbReference>
<evidence type="ECO:0000313" key="4">
    <source>
        <dbReference type="EMBL" id="KAA6409145.1"/>
    </source>
</evidence>
<keyword evidence="2" id="KW-0012">Acyltransferase</keyword>
<dbReference type="AlphaFoldDB" id="A0A5M8PJI2"/>
<keyword evidence="1" id="KW-0808">Transferase</keyword>
<dbReference type="GO" id="GO:0016746">
    <property type="term" value="F:acyltransferase activity"/>
    <property type="evidence" value="ECO:0007669"/>
    <property type="project" value="UniProtKB-KW"/>
</dbReference>